<dbReference type="AlphaFoldDB" id="A2CCS3"/>
<sequence length="283" mass="32984">MTKTNSTTQQGVFLLGVGAQKAGTSWLHLQLHNRADANFGFCKEYHIHDALTVPKLVRYRQQQGSWLKPRTWRRQRFFKDTGRYYDYFYNLLSQPHINLTGDITPSYSCLSANTLMTIKREFTQRGIPVRPVFLMRDPIERVISSQRMKLRKRGQKDPSQEIEALRSLVDKLPKRVSIRSDYAQTLGALDEAFGHENCFISFYETLFTQKTYANLCKFLDINYQEPRWGQKINVSATDTLIPEDILEQLGLWQSPIYHAVKNQLPHVNIDSIWSTSATWCRDQ</sequence>
<evidence type="ECO:0000313" key="2">
    <source>
        <dbReference type="Proteomes" id="UP000002274"/>
    </source>
</evidence>
<dbReference type="Gene3D" id="3.40.50.300">
    <property type="entry name" value="P-loop containing nucleotide triphosphate hydrolases"/>
    <property type="match status" value="1"/>
</dbReference>
<dbReference type="KEGG" id="pmf:P9303_25521"/>
<evidence type="ECO:0008006" key="3">
    <source>
        <dbReference type="Google" id="ProtNLM"/>
    </source>
</evidence>
<dbReference type="InterPro" id="IPR027417">
    <property type="entry name" value="P-loop_NTPase"/>
</dbReference>
<organism evidence="1 2">
    <name type="scientific">Prochlorococcus marinus (strain MIT 9303)</name>
    <dbReference type="NCBI Taxonomy" id="59922"/>
    <lineage>
        <taxon>Bacteria</taxon>
        <taxon>Bacillati</taxon>
        <taxon>Cyanobacteriota</taxon>
        <taxon>Cyanophyceae</taxon>
        <taxon>Synechococcales</taxon>
        <taxon>Prochlorococcaceae</taxon>
        <taxon>Prochlorococcus</taxon>
    </lineage>
</organism>
<gene>
    <name evidence="1" type="ordered locus">P9303_25521</name>
</gene>
<evidence type="ECO:0000313" key="1">
    <source>
        <dbReference type="EMBL" id="ABM79283.1"/>
    </source>
</evidence>
<dbReference type="BioCyc" id="PMAR59922:G1G80-2239-MONOMER"/>
<dbReference type="RefSeq" id="WP_011827127.1">
    <property type="nucleotide sequence ID" value="NC_008820.1"/>
</dbReference>
<protein>
    <recommendedName>
        <fullName evidence="3">P-loop containing nucleoside triphosphate hydrolase</fullName>
    </recommendedName>
</protein>
<dbReference type="Proteomes" id="UP000002274">
    <property type="component" value="Chromosome"/>
</dbReference>
<accession>A2CCS3</accession>
<reference evidence="1 2" key="1">
    <citation type="journal article" date="2007" name="PLoS Genet.">
        <title>Patterns and implications of gene gain and loss in the evolution of Prochlorococcus.</title>
        <authorList>
            <person name="Kettler G.C."/>
            <person name="Martiny A.C."/>
            <person name="Huang K."/>
            <person name="Zucker J."/>
            <person name="Coleman M.L."/>
            <person name="Rodrigue S."/>
            <person name="Chen F."/>
            <person name="Lapidus A."/>
            <person name="Ferriera S."/>
            <person name="Johnson J."/>
            <person name="Steglich C."/>
            <person name="Church G.M."/>
            <person name="Richardson P."/>
            <person name="Chisholm S.W."/>
        </authorList>
    </citation>
    <scope>NUCLEOTIDE SEQUENCE [LARGE SCALE GENOMIC DNA]</scope>
    <source>
        <strain evidence="1 2">MIT 9303</strain>
    </source>
</reference>
<proteinExistence type="predicted"/>
<dbReference type="STRING" id="59922.P9303_25521"/>
<dbReference type="SUPFAM" id="SSF52540">
    <property type="entry name" value="P-loop containing nucleoside triphosphate hydrolases"/>
    <property type="match status" value="1"/>
</dbReference>
<name>A2CCS3_PROM3</name>
<dbReference type="EMBL" id="CP000554">
    <property type="protein sequence ID" value="ABM79283.1"/>
    <property type="molecule type" value="Genomic_DNA"/>
</dbReference>
<dbReference type="HOGENOM" id="CLU_017703_3_1_3"/>